<dbReference type="Pfam" id="PF12686">
    <property type="entry name" value="DUF3800"/>
    <property type="match status" value="1"/>
</dbReference>
<protein>
    <recommendedName>
        <fullName evidence="3">DUF3800 domain-containing protein</fullName>
    </recommendedName>
</protein>
<sequence>MSFYNIYCDESCHLENDGIKAMTLGAVWCDKKAAKKLSEQVRQIKSAHGLSRHFEMKWTKVSPAKQAFYAEIITWFFCSPDLHFRGVVIPDKSLLCHERFEQKHDHFYYKMFFTLLKTIFSTEHQYAIYLDIKDTRSQEMVEALHQCLCYSRYDFDRDSIQRIQQIRSHEAELLQVSDLLIGALSYLHRGLQTSRAKRDLIELIKQHSGYSLERNTLLREEKFNLLIWQAREFQ</sequence>
<evidence type="ECO:0008006" key="3">
    <source>
        <dbReference type="Google" id="ProtNLM"/>
    </source>
</evidence>
<comment type="caution">
    <text evidence="1">The sequence shown here is derived from an EMBL/GenBank/DDBJ whole genome shotgun (WGS) entry which is preliminary data.</text>
</comment>
<dbReference type="InterPro" id="IPR024524">
    <property type="entry name" value="DUF3800"/>
</dbReference>
<evidence type="ECO:0000313" key="2">
    <source>
        <dbReference type="Proteomes" id="UP000077857"/>
    </source>
</evidence>
<organism evidence="1 2">
    <name type="scientific">Methylomonas koyamae</name>
    <dbReference type="NCBI Taxonomy" id="702114"/>
    <lineage>
        <taxon>Bacteria</taxon>
        <taxon>Pseudomonadati</taxon>
        <taxon>Pseudomonadota</taxon>
        <taxon>Gammaproteobacteria</taxon>
        <taxon>Methylococcales</taxon>
        <taxon>Methylococcaceae</taxon>
        <taxon>Methylomonas</taxon>
    </lineage>
</organism>
<dbReference type="EMBL" id="LUUJ01000090">
    <property type="protein sequence ID" value="OAI14423.1"/>
    <property type="molecule type" value="Genomic_DNA"/>
</dbReference>
<accession>A0A177NAB6</accession>
<dbReference type="AlphaFoldDB" id="A0A177NAB6"/>
<proteinExistence type="predicted"/>
<dbReference type="Proteomes" id="UP000077857">
    <property type="component" value="Unassembled WGS sequence"/>
</dbReference>
<dbReference type="RefSeq" id="WP_064041137.1">
    <property type="nucleotide sequence ID" value="NZ_LUUJ01000090.1"/>
</dbReference>
<gene>
    <name evidence="1" type="ORF">A1507_15405</name>
</gene>
<dbReference type="OrthoDB" id="9799211at2"/>
<reference evidence="1 2" key="1">
    <citation type="submission" date="2016-03" db="EMBL/GenBank/DDBJ databases">
        <authorList>
            <person name="Ploux O."/>
        </authorList>
    </citation>
    <scope>NUCLEOTIDE SEQUENCE [LARGE SCALE GENOMIC DNA]</scope>
    <source>
        <strain evidence="1 2">R-45378</strain>
    </source>
</reference>
<evidence type="ECO:0000313" key="1">
    <source>
        <dbReference type="EMBL" id="OAI14423.1"/>
    </source>
</evidence>
<name>A0A177NAB6_9GAMM</name>